<reference evidence="2 3" key="1">
    <citation type="submission" date="2015-12" db="EMBL/GenBank/DDBJ databases">
        <authorList>
            <person name="Lauer A."/>
            <person name="Humrighouse B."/>
            <person name="Loparev V."/>
            <person name="Shewmaker P.L."/>
            <person name="Whitney A.M."/>
            <person name="McLaughlin R.W."/>
        </authorList>
    </citation>
    <scope>NUCLEOTIDE SEQUENCE [LARGE SCALE GENOMIC DNA]</scope>
    <source>
        <strain evidence="2 3">LMG 23085</strain>
    </source>
</reference>
<dbReference type="InterPro" id="IPR047951">
    <property type="entry name" value="Transpos_ISL3"/>
</dbReference>
<feature type="domain" description="Transposase IS204/IS1001/IS1096/IS1165 DDE" evidence="1">
    <location>
        <begin position="2"/>
        <end position="173"/>
    </location>
</feature>
<dbReference type="Pfam" id="PF01610">
    <property type="entry name" value="DDE_Tnp_ISL3"/>
    <property type="match status" value="1"/>
</dbReference>
<dbReference type="InterPro" id="IPR002560">
    <property type="entry name" value="Transposase_DDE"/>
</dbReference>
<name>A0ABM5W628_9ENTE</name>
<dbReference type="PANTHER" id="PTHR33498">
    <property type="entry name" value="TRANSPOSASE FOR INSERTION SEQUENCE ELEMENT IS1557"/>
    <property type="match status" value="1"/>
</dbReference>
<proteinExistence type="predicted"/>
<keyword evidence="3" id="KW-1185">Reference proteome</keyword>
<evidence type="ECO:0000313" key="2">
    <source>
        <dbReference type="EMBL" id="ALS00474.1"/>
    </source>
</evidence>
<dbReference type="PANTHER" id="PTHR33498:SF1">
    <property type="entry name" value="TRANSPOSASE FOR INSERTION SEQUENCE ELEMENT IS1557"/>
    <property type="match status" value="1"/>
</dbReference>
<accession>A0ABM5W628</accession>
<sequence>MTDRFHIVQQMNRTLNQLRIQTMNRLKSSEPKQYRRLKRYWKLLLKDSDKLDINCRAYHPLFKRPLSQQDIVDELLHYDDVLRTGYDTVQYLKYAFSHREHTLFFEYLQQLDNQLPHWFKKKLLFFNKYKEGIKNSFRFPYSNGVTEGLNNKLKVIKRVAYGYQNFYHFRSRIYIIQGLIFSQQ</sequence>
<organism evidence="2 3">
    <name type="scientific">Enterococcus silesiacus</name>
    <dbReference type="NCBI Taxonomy" id="332949"/>
    <lineage>
        <taxon>Bacteria</taxon>
        <taxon>Bacillati</taxon>
        <taxon>Bacillota</taxon>
        <taxon>Bacilli</taxon>
        <taxon>Lactobacillales</taxon>
        <taxon>Enterococcaceae</taxon>
        <taxon>Enterococcus</taxon>
    </lineage>
</organism>
<evidence type="ECO:0000259" key="1">
    <source>
        <dbReference type="Pfam" id="PF01610"/>
    </source>
</evidence>
<protein>
    <recommendedName>
        <fullName evidence="1">Transposase IS204/IS1001/IS1096/IS1165 DDE domain-containing protein</fullName>
    </recommendedName>
</protein>
<dbReference type="EMBL" id="CP013614">
    <property type="protein sequence ID" value="ALS00474.1"/>
    <property type="molecule type" value="Genomic_DNA"/>
</dbReference>
<gene>
    <name evidence="2" type="ORF">ATZ33_03525</name>
</gene>
<evidence type="ECO:0000313" key="3">
    <source>
        <dbReference type="Proteomes" id="UP000065511"/>
    </source>
</evidence>
<dbReference type="Proteomes" id="UP000065511">
    <property type="component" value="Chromosome"/>
</dbReference>